<dbReference type="EMBL" id="JBBJBU010000001">
    <property type="protein sequence ID" value="KAK7206994.1"/>
    <property type="molecule type" value="Genomic_DNA"/>
</dbReference>
<keyword evidence="2" id="KW-1185">Reference proteome</keyword>
<accession>A0ABR1FAV9</accession>
<comment type="caution">
    <text evidence="1">The sequence shown here is derived from an EMBL/GenBank/DDBJ whole genome shotgun (WGS) entry which is preliminary data.</text>
</comment>
<dbReference type="Pfam" id="PF12298">
    <property type="entry name" value="Bot1p"/>
    <property type="match status" value="1"/>
</dbReference>
<dbReference type="RefSeq" id="XP_064770027.1">
    <property type="nucleotide sequence ID" value="XM_064910902.1"/>
</dbReference>
<dbReference type="PANTHER" id="PTHR28158">
    <property type="entry name" value="37S RIBOSOMAL PROTEIN S35, MITOCHONDRIAL"/>
    <property type="match status" value="1"/>
</dbReference>
<evidence type="ECO:0000313" key="2">
    <source>
        <dbReference type="Proteomes" id="UP001498771"/>
    </source>
</evidence>
<dbReference type="GeneID" id="90036414"/>
<gene>
    <name evidence="1" type="ORF">BZA70DRAFT_264399</name>
</gene>
<proteinExistence type="predicted"/>
<dbReference type="InterPro" id="IPR021036">
    <property type="entry name" value="Ribosomal_mS45"/>
</dbReference>
<name>A0ABR1FAV9_9ASCO</name>
<reference evidence="1 2" key="1">
    <citation type="submission" date="2024-03" db="EMBL/GenBank/DDBJ databases">
        <title>Genome-scale model development and genomic sequencing of the oleaginous clade Lipomyces.</title>
        <authorList>
            <consortium name="Lawrence Berkeley National Laboratory"/>
            <person name="Czajka J.J."/>
            <person name="Han Y."/>
            <person name="Kim J."/>
            <person name="Mondo S.J."/>
            <person name="Hofstad B.A."/>
            <person name="Robles A."/>
            <person name="Haridas S."/>
            <person name="Riley R."/>
            <person name="LaButti K."/>
            <person name="Pangilinan J."/>
            <person name="Andreopoulos W."/>
            <person name="Lipzen A."/>
            <person name="Yan J."/>
            <person name="Wang M."/>
            <person name="Ng V."/>
            <person name="Grigoriev I.V."/>
            <person name="Spatafora J.W."/>
            <person name="Magnuson J.K."/>
            <person name="Baker S.E."/>
            <person name="Pomraning K.R."/>
        </authorList>
    </citation>
    <scope>NUCLEOTIDE SEQUENCE [LARGE SCALE GENOMIC DNA]</scope>
    <source>
        <strain evidence="1 2">Phaff 52-87</strain>
    </source>
</reference>
<evidence type="ECO:0000313" key="1">
    <source>
        <dbReference type="EMBL" id="KAK7206994.1"/>
    </source>
</evidence>
<organism evidence="1 2">
    <name type="scientific">Myxozyma melibiosi</name>
    <dbReference type="NCBI Taxonomy" id="54550"/>
    <lineage>
        <taxon>Eukaryota</taxon>
        <taxon>Fungi</taxon>
        <taxon>Dikarya</taxon>
        <taxon>Ascomycota</taxon>
        <taxon>Saccharomycotina</taxon>
        <taxon>Lipomycetes</taxon>
        <taxon>Lipomycetales</taxon>
        <taxon>Lipomycetaceae</taxon>
        <taxon>Myxozyma</taxon>
    </lineage>
</organism>
<sequence>MLLPRISPAPAHPSRVFFRSYAARRFPRDAHMAQDWPRVENNTYTRSNMLIFLGEQSVNGDHPENFYCYAPKNNVPKYLPQGSGRRNQALFRRLNRLASDRLNGNAFFAPRDPDSVNPLLHNDPFDAVPKAVHDEDLLKPFPLNPYVTTGFMLSDMLKSAIIKSHERGESNIVISQRYGIKLARVEATIKLAELERDMENEGKITPDMVRFDNRMKLMFPLTSGHMSQADFQDPDEAITFELRVASKRDSPSDTEPSFDRSGNDNIYEYVVPPKADKQIYQFLPEDEVITTDDAAKILGVESAEFYVDEMENLSTQRVSFAGVPEEDLPSAVCDWKLATSNGVHEVEVNTSKDRLWVFSSAKVGKVGYGYGARDDARKKYRKHKDTRLNYA</sequence>
<dbReference type="Proteomes" id="UP001498771">
    <property type="component" value="Unassembled WGS sequence"/>
</dbReference>
<protein>
    <submittedName>
        <fullName evidence="1">Eukaryotic mitochondrial regulator protein-domain-containing protein</fullName>
    </submittedName>
</protein>
<dbReference type="PANTHER" id="PTHR28158:SF1">
    <property type="entry name" value="SMALL RIBOSOMAL SUBUNIT PROTEIN MS45"/>
    <property type="match status" value="1"/>
</dbReference>